<organism evidence="1 2">
    <name type="scientific">Scutellospora calospora</name>
    <dbReference type="NCBI Taxonomy" id="85575"/>
    <lineage>
        <taxon>Eukaryota</taxon>
        <taxon>Fungi</taxon>
        <taxon>Fungi incertae sedis</taxon>
        <taxon>Mucoromycota</taxon>
        <taxon>Glomeromycotina</taxon>
        <taxon>Glomeromycetes</taxon>
        <taxon>Diversisporales</taxon>
        <taxon>Gigasporaceae</taxon>
        <taxon>Scutellospora</taxon>
    </lineage>
</organism>
<comment type="caution">
    <text evidence="1">The sequence shown here is derived from an EMBL/GenBank/DDBJ whole genome shotgun (WGS) entry which is preliminary data.</text>
</comment>
<evidence type="ECO:0000313" key="1">
    <source>
        <dbReference type="EMBL" id="CAG8461926.1"/>
    </source>
</evidence>
<protein>
    <submittedName>
        <fullName evidence="1">8408_t:CDS:1</fullName>
    </submittedName>
</protein>
<sequence length="361" mass="36198">MSPDVGGFLENSQAPATKAAAAPATKAVAAPATKAAAAPATKAAAAPATKAAAAPATKAAAAPATKAPAAPATKAPAAPATNAPAAPATKAPAALATNAPAAPATKAPAAPATKAPATSNTPVALATSKALVAPATSKAPVASAAIVPVTLKAPATSKAPAVSAAVAHVTSEAPVTTPKMTSYVVPKPLVSNKNAVTKGSATPIIAPQTQLTTTINQCANTKDCNIDTSETATGKTFTHTTTNDQNTIETIYSNSDKTINSKTITKFITTTFIRTITQVCPGYTTTITTSINGELTTFQTYYPPSTIIVLQPVTAALPAEDNILVASGNIHTFNLNDNTGLINIVWSLWVISWSLVYMILI</sequence>
<dbReference type="Proteomes" id="UP000789860">
    <property type="component" value="Unassembled WGS sequence"/>
</dbReference>
<accession>A0ACA9KA55</accession>
<gene>
    <name evidence="1" type="ORF">SCALOS_LOCUS1655</name>
</gene>
<name>A0ACA9KA55_9GLOM</name>
<dbReference type="EMBL" id="CAJVPM010001200">
    <property type="protein sequence ID" value="CAG8461926.1"/>
    <property type="molecule type" value="Genomic_DNA"/>
</dbReference>
<reference evidence="1" key="1">
    <citation type="submission" date="2021-06" db="EMBL/GenBank/DDBJ databases">
        <authorList>
            <person name="Kallberg Y."/>
            <person name="Tangrot J."/>
            <person name="Rosling A."/>
        </authorList>
    </citation>
    <scope>NUCLEOTIDE SEQUENCE</scope>
    <source>
        <strain evidence="1">AU212A</strain>
    </source>
</reference>
<evidence type="ECO:0000313" key="2">
    <source>
        <dbReference type="Proteomes" id="UP000789860"/>
    </source>
</evidence>
<proteinExistence type="predicted"/>
<keyword evidence="2" id="KW-1185">Reference proteome</keyword>